<gene>
    <name evidence="3" type="ORF">MKK02DRAFT_45560</name>
</gene>
<dbReference type="AlphaFoldDB" id="A0AA38HDI3"/>
<name>A0AA38HDI3_9TREE</name>
<evidence type="ECO:0000259" key="2">
    <source>
        <dbReference type="Pfam" id="PF00134"/>
    </source>
</evidence>
<dbReference type="Proteomes" id="UP001164286">
    <property type="component" value="Unassembled WGS sequence"/>
</dbReference>
<dbReference type="SUPFAM" id="SSF47954">
    <property type="entry name" value="Cyclin-like"/>
    <property type="match status" value="2"/>
</dbReference>
<dbReference type="RefSeq" id="XP_052946628.1">
    <property type="nucleotide sequence ID" value="XM_053093487.1"/>
</dbReference>
<evidence type="ECO:0000313" key="4">
    <source>
        <dbReference type="Proteomes" id="UP001164286"/>
    </source>
</evidence>
<evidence type="ECO:0000256" key="1">
    <source>
        <dbReference type="SAM" id="MobiDB-lite"/>
    </source>
</evidence>
<comment type="caution">
    <text evidence="3">The sequence shown here is derived from an EMBL/GenBank/DDBJ whole genome shotgun (WGS) entry which is preliminary data.</text>
</comment>
<proteinExistence type="predicted"/>
<dbReference type="GO" id="GO:0016538">
    <property type="term" value="F:cyclin-dependent protein serine/threonine kinase regulator activity"/>
    <property type="evidence" value="ECO:0007669"/>
    <property type="project" value="InterPro"/>
</dbReference>
<feature type="region of interest" description="Disordered" evidence="1">
    <location>
        <begin position="214"/>
        <end position="233"/>
    </location>
</feature>
<dbReference type="PANTHER" id="PTHR10026">
    <property type="entry name" value="CYCLIN"/>
    <property type="match status" value="1"/>
</dbReference>
<dbReference type="GO" id="GO:0006357">
    <property type="term" value="P:regulation of transcription by RNA polymerase II"/>
    <property type="evidence" value="ECO:0007669"/>
    <property type="project" value="InterPro"/>
</dbReference>
<evidence type="ECO:0000313" key="3">
    <source>
        <dbReference type="EMBL" id="KAI9636851.1"/>
    </source>
</evidence>
<keyword evidence="4" id="KW-1185">Reference proteome</keyword>
<protein>
    <submittedName>
        <fullName evidence="3">Cyclin-like protein</fullName>
    </submittedName>
</protein>
<sequence>MRPLRKSEKQWLFPAWTLQQTPSQEAGMTYEQELQKRALTIDYIRSLAMRVELHAEIADEHYPELNEASRAKGVLTLAATMVHRFYMRRAIQDFPPEIMAATILFIASKIEEEPLKLRHIVNACLAKFDRNLSLRWEPTGDHGPPPSAAYQSWERDILIVEELTHEALCFDMIVDQPWPVLYRGVQGLDALWTDQGGPPSYLLAGGPEDEAMKAEPVEDAEEGEVEEKKPEADLKKGRVTESRILTLGWAILHTLYMFPLPILYHPNIIAFACFRITMKLLLPDDETMPSCLDVLADRFGLEATPSAKNGDEAGDMELVEACTQHIREFAAVDLQIKGDQILRVLWDWVADDPHNPPNTQKRFLSPQPSSPFITTDEIKIEPKAEFA</sequence>
<dbReference type="Gene3D" id="1.10.472.10">
    <property type="entry name" value="Cyclin-like"/>
    <property type="match status" value="2"/>
</dbReference>
<feature type="domain" description="Cyclin N-terminal" evidence="2">
    <location>
        <begin position="73"/>
        <end position="137"/>
    </location>
</feature>
<dbReference type="InterPro" id="IPR036915">
    <property type="entry name" value="Cyclin-like_sf"/>
</dbReference>
<reference evidence="3" key="1">
    <citation type="journal article" date="2022" name="G3 (Bethesda)">
        <title>High quality genome of the basidiomycete yeast Dioszegia hungarica PDD-24b-2 isolated from cloud water.</title>
        <authorList>
            <person name="Jarrige D."/>
            <person name="Haridas S."/>
            <person name="Bleykasten-Grosshans C."/>
            <person name="Joly M."/>
            <person name="Nadalig T."/>
            <person name="Sancelme M."/>
            <person name="Vuilleumier S."/>
            <person name="Grigoriev I.V."/>
            <person name="Amato P."/>
            <person name="Bringel F."/>
        </authorList>
    </citation>
    <scope>NUCLEOTIDE SEQUENCE</scope>
    <source>
        <strain evidence="3">PDD-24b-2</strain>
    </source>
</reference>
<dbReference type="EMBL" id="JAKWFO010000005">
    <property type="protein sequence ID" value="KAI9636851.1"/>
    <property type="molecule type" value="Genomic_DNA"/>
</dbReference>
<accession>A0AA38HDI3</accession>
<organism evidence="3 4">
    <name type="scientific">Dioszegia hungarica</name>
    <dbReference type="NCBI Taxonomy" id="4972"/>
    <lineage>
        <taxon>Eukaryota</taxon>
        <taxon>Fungi</taxon>
        <taxon>Dikarya</taxon>
        <taxon>Basidiomycota</taxon>
        <taxon>Agaricomycotina</taxon>
        <taxon>Tremellomycetes</taxon>
        <taxon>Tremellales</taxon>
        <taxon>Bulleribasidiaceae</taxon>
        <taxon>Dioszegia</taxon>
    </lineage>
</organism>
<dbReference type="InterPro" id="IPR006671">
    <property type="entry name" value="Cyclin_N"/>
</dbReference>
<dbReference type="InterPro" id="IPR043198">
    <property type="entry name" value="Cyclin/Ssn8"/>
</dbReference>
<dbReference type="GeneID" id="77732692"/>
<dbReference type="Pfam" id="PF00134">
    <property type="entry name" value="Cyclin_N"/>
    <property type="match status" value="1"/>
</dbReference>